<reference evidence="3 4" key="1">
    <citation type="journal article" date="2018" name="Nat. Ecol. Evol.">
        <title>Pezizomycetes genomes reveal the molecular basis of ectomycorrhizal truffle lifestyle.</title>
        <authorList>
            <person name="Murat C."/>
            <person name="Payen T."/>
            <person name="Noel B."/>
            <person name="Kuo A."/>
            <person name="Morin E."/>
            <person name="Chen J."/>
            <person name="Kohler A."/>
            <person name="Krizsan K."/>
            <person name="Balestrini R."/>
            <person name="Da Silva C."/>
            <person name="Montanini B."/>
            <person name="Hainaut M."/>
            <person name="Levati E."/>
            <person name="Barry K.W."/>
            <person name="Belfiori B."/>
            <person name="Cichocki N."/>
            <person name="Clum A."/>
            <person name="Dockter R.B."/>
            <person name="Fauchery L."/>
            <person name="Guy J."/>
            <person name="Iotti M."/>
            <person name="Le Tacon F."/>
            <person name="Lindquist E.A."/>
            <person name="Lipzen A."/>
            <person name="Malagnac F."/>
            <person name="Mello A."/>
            <person name="Molinier V."/>
            <person name="Miyauchi S."/>
            <person name="Poulain J."/>
            <person name="Riccioni C."/>
            <person name="Rubini A."/>
            <person name="Sitrit Y."/>
            <person name="Splivallo R."/>
            <person name="Traeger S."/>
            <person name="Wang M."/>
            <person name="Zifcakova L."/>
            <person name="Wipf D."/>
            <person name="Zambonelli A."/>
            <person name="Paolocci F."/>
            <person name="Nowrousian M."/>
            <person name="Ottonello S."/>
            <person name="Baldrian P."/>
            <person name="Spatafora J.W."/>
            <person name="Henrissat B."/>
            <person name="Nagy L.G."/>
            <person name="Aury J.M."/>
            <person name="Wincker P."/>
            <person name="Grigoriev I.V."/>
            <person name="Bonfante P."/>
            <person name="Martin F.M."/>
        </authorList>
    </citation>
    <scope>NUCLEOTIDE SEQUENCE [LARGE SCALE GENOMIC DNA]</scope>
    <source>
        <strain evidence="3 4">120613-1</strain>
    </source>
</reference>
<dbReference type="Proteomes" id="UP000276215">
    <property type="component" value="Unassembled WGS sequence"/>
</dbReference>
<evidence type="ECO:0000259" key="2">
    <source>
        <dbReference type="Pfam" id="PF14420"/>
    </source>
</evidence>
<accession>A0A3N4K817</accession>
<evidence type="ECO:0000313" key="4">
    <source>
        <dbReference type="Proteomes" id="UP000276215"/>
    </source>
</evidence>
<gene>
    <name evidence="3" type="ORF">L873DRAFT_1728251</name>
</gene>
<dbReference type="InterPro" id="IPR025676">
    <property type="entry name" value="Clr5_dom"/>
</dbReference>
<dbReference type="AlphaFoldDB" id="A0A3N4K817"/>
<evidence type="ECO:0000313" key="3">
    <source>
        <dbReference type="EMBL" id="RPB05499.1"/>
    </source>
</evidence>
<dbReference type="Pfam" id="PF14420">
    <property type="entry name" value="Clr5"/>
    <property type="match status" value="1"/>
</dbReference>
<evidence type="ECO:0000256" key="1">
    <source>
        <dbReference type="SAM" id="MobiDB-lite"/>
    </source>
</evidence>
<dbReference type="OrthoDB" id="5430900at2759"/>
<proteinExistence type="predicted"/>
<sequence>MSLQQTYAYLNNGGKSKKPRVYTQAEWGAQRERIKLHYFDEDMNLSDVKGIMSYRYDFHATEKQYKTRIKAWGLEKKVKTGEMLAIIRIREKRKREGKDSIFTVRKRIVLDQKIERFQKSHKEPISPDSPPRMVSSVVS</sequence>
<protein>
    <recommendedName>
        <fullName evidence="2">Clr5 domain-containing protein</fullName>
    </recommendedName>
</protein>
<organism evidence="3 4">
    <name type="scientific">Choiromyces venosus 120613-1</name>
    <dbReference type="NCBI Taxonomy" id="1336337"/>
    <lineage>
        <taxon>Eukaryota</taxon>
        <taxon>Fungi</taxon>
        <taxon>Dikarya</taxon>
        <taxon>Ascomycota</taxon>
        <taxon>Pezizomycotina</taxon>
        <taxon>Pezizomycetes</taxon>
        <taxon>Pezizales</taxon>
        <taxon>Tuberaceae</taxon>
        <taxon>Choiromyces</taxon>
    </lineage>
</organism>
<feature type="domain" description="Clr5" evidence="2">
    <location>
        <begin position="24"/>
        <end position="76"/>
    </location>
</feature>
<dbReference type="PANTHER" id="PTHR38788:SF3">
    <property type="entry name" value="CLR5 DOMAIN-CONTAINING PROTEIN"/>
    <property type="match status" value="1"/>
</dbReference>
<feature type="region of interest" description="Disordered" evidence="1">
    <location>
        <begin position="119"/>
        <end position="139"/>
    </location>
</feature>
<dbReference type="PANTHER" id="PTHR38788">
    <property type="entry name" value="CLR5 DOMAIN-CONTAINING PROTEIN"/>
    <property type="match status" value="1"/>
</dbReference>
<dbReference type="EMBL" id="ML120353">
    <property type="protein sequence ID" value="RPB05499.1"/>
    <property type="molecule type" value="Genomic_DNA"/>
</dbReference>
<name>A0A3N4K817_9PEZI</name>
<dbReference type="STRING" id="1336337.A0A3N4K817"/>
<keyword evidence="4" id="KW-1185">Reference proteome</keyword>